<keyword evidence="19" id="KW-0811">Translocation</keyword>
<evidence type="ECO:0000256" key="29">
    <source>
        <dbReference type="SAM" id="MobiDB-lite"/>
    </source>
</evidence>
<keyword evidence="20" id="KW-0472">Membrane</keyword>
<dbReference type="Pfam" id="PF12185">
    <property type="entry name" value="IR1-M"/>
    <property type="match status" value="2"/>
</dbReference>
<feature type="compositionally biased region" description="Acidic residues" evidence="29">
    <location>
        <begin position="2868"/>
        <end position="2883"/>
    </location>
</feature>
<dbReference type="GO" id="GO:0003723">
    <property type="term" value="F:RNA binding"/>
    <property type="evidence" value="ECO:0007669"/>
    <property type="project" value="UniProtKB-KW"/>
</dbReference>
<dbReference type="InterPro" id="IPR036443">
    <property type="entry name" value="Znf_RanBP2_sf"/>
</dbReference>
<dbReference type="InterPro" id="IPR045255">
    <property type="entry name" value="RanBP1-like"/>
</dbReference>
<dbReference type="SMART" id="SM00028">
    <property type="entry name" value="TPR"/>
    <property type="match status" value="1"/>
</dbReference>
<feature type="domain" description="RanBP2-type" evidence="32">
    <location>
        <begin position="1317"/>
        <end position="1346"/>
    </location>
</feature>
<evidence type="ECO:0000256" key="25">
    <source>
        <dbReference type="ARBA" id="ARBA00081161"/>
    </source>
</evidence>
<dbReference type="GO" id="GO:0051168">
    <property type="term" value="P:nuclear export"/>
    <property type="evidence" value="ECO:0007669"/>
    <property type="project" value="UniProtKB-ARBA"/>
</dbReference>
<keyword evidence="34" id="KW-1185">Reference proteome</keyword>
<dbReference type="GO" id="GO:0008270">
    <property type="term" value="F:zinc ion binding"/>
    <property type="evidence" value="ECO:0007669"/>
    <property type="project" value="UniProtKB-KW"/>
</dbReference>
<feature type="region of interest" description="Disordered" evidence="29">
    <location>
        <begin position="1279"/>
        <end position="1307"/>
    </location>
</feature>
<feature type="domain" description="RanBD1" evidence="31">
    <location>
        <begin position="1947"/>
        <end position="2083"/>
    </location>
</feature>
<feature type="region of interest" description="Disordered" evidence="29">
    <location>
        <begin position="2628"/>
        <end position="2647"/>
    </location>
</feature>
<dbReference type="CDD" id="cd14684">
    <property type="entry name" value="RanBD1_RanBP2-like"/>
    <property type="match status" value="1"/>
</dbReference>
<comment type="caution">
    <text evidence="33">The sequence shown here is derived from an EMBL/GenBank/DDBJ whole genome shotgun (WGS) entry which is preliminary data.</text>
</comment>
<comment type="pathway">
    <text evidence="3">Protein modification; protein sumoylation.</text>
</comment>
<keyword evidence="13" id="KW-0509">mRNA transport</keyword>
<keyword evidence="15" id="KW-0832">Ubl conjugation</keyword>
<evidence type="ECO:0000259" key="32">
    <source>
        <dbReference type="PROSITE" id="PS50199"/>
    </source>
</evidence>
<feature type="region of interest" description="Disordered" evidence="29">
    <location>
        <begin position="1121"/>
        <end position="1150"/>
    </location>
</feature>
<evidence type="ECO:0000256" key="20">
    <source>
        <dbReference type="ARBA" id="ARBA00023136"/>
    </source>
</evidence>
<dbReference type="CDD" id="cd01926">
    <property type="entry name" value="cyclophilin_ABH_like"/>
    <property type="match status" value="1"/>
</dbReference>
<evidence type="ECO:0000256" key="19">
    <source>
        <dbReference type="ARBA" id="ARBA00023132"/>
    </source>
</evidence>
<evidence type="ECO:0000256" key="13">
    <source>
        <dbReference type="ARBA" id="ARBA00022816"/>
    </source>
</evidence>
<dbReference type="GO" id="GO:0019789">
    <property type="term" value="F:SUMO transferase activity"/>
    <property type="evidence" value="ECO:0007669"/>
    <property type="project" value="UniProtKB-ARBA"/>
</dbReference>
<feature type="region of interest" description="Disordered" evidence="29">
    <location>
        <begin position="2862"/>
        <end position="2883"/>
    </location>
</feature>
<dbReference type="InterPro" id="IPR001876">
    <property type="entry name" value="Znf_RanBP2"/>
</dbReference>
<keyword evidence="28" id="KW-0175">Coiled coil</keyword>
<keyword evidence="7" id="KW-0597">Phosphoprotein</keyword>
<dbReference type="Gene3D" id="1.25.40.10">
    <property type="entry name" value="Tetratricopeptide repeat domain"/>
    <property type="match status" value="1"/>
</dbReference>
<dbReference type="PROSITE" id="PS50005">
    <property type="entry name" value="TPR"/>
    <property type="match status" value="1"/>
</dbReference>
<evidence type="ECO:0000256" key="22">
    <source>
        <dbReference type="ARBA" id="ARBA00023242"/>
    </source>
</evidence>
<evidence type="ECO:0000259" key="30">
    <source>
        <dbReference type="PROSITE" id="PS50072"/>
    </source>
</evidence>
<evidence type="ECO:0000256" key="10">
    <source>
        <dbReference type="ARBA" id="ARBA00022737"/>
    </source>
</evidence>
<keyword evidence="14" id="KW-0862">Zinc</keyword>
<evidence type="ECO:0000256" key="3">
    <source>
        <dbReference type="ARBA" id="ARBA00004718"/>
    </source>
</evidence>
<dbReference type="GO" id="GO:0005737">
    <property type="term" value="C:cytoplasm"/>
    <property type="evidence" value="ECO:0007669"/>
    <property type="project" value="TreeGrafter"/>
</dbReference>
<feature type="domain" description="PPIase cyclophilin-type" evidence="30">
    <location>
        <begin position="3039"/>
        <end position="3195"/>
    </location>
</feature>
<name>A0AAD8DEL1_ACIOX</name>
<dbReference type="GO" id="GO:0005643">
    <property type="term" value="C:nuclear pore"/>
    <property type="evidence" value="ECO:0007669"/>
    <property type="project" value="UniProtKB-SubCell"/>
</dbReference>
<feature type="region of interest" description="Disordered" evidence="29">
    <location>
        <begin position="2412"/>
        <end position="2438"/>
    </location>
</feature>
<dbReference type="InterPro" id="IPR011990">
    <property type="entry name" value="TPR-like_helical_dom_sf"/>
</dbReference>
<evidence type="ECO:0000313" key="33">
    <source>
        <dbReference type="EMBL" id="KAK1167845.1"/>
    </source>
</evidence>
<dbReference type="GO" id="GO:0031965">
    <property type="term" value="C:nuclear membrane"/>
    <property type="evidence" value="ECO:0007669"/>
    <property type="project" value="UniProtKB-SubCell"/>
</dbReference>
<dbReference type="FunFam" id="2.40.100.10:FF:000020">
    <property type="entry name" value="E3 SUMO-protein ligase RanBP2"/>
    <property type="match status" value="1"/>
</dbReference>
<evidence type="ECO:0000256" key="24">
    <source>
        <dbReference type="ARBA" id="ARBA00070141"/>
    </source>
</evidence>
<dbReference type="PROSITE" id="PS00170">
    <property type="entry name" value="CSA_PPIASE_1"/>
    <property type="match status" value="1"/>
</dbReference>
<evidence type="ECO:0000256" key="9">
    <source>
        <dbReference type="ARBA" id="ARBA00022723"/>
    </source>
</evidence>
<feature type="compositionally biased region" description="Polar residues" evidence="29">
    <location>
        <begin position="2768"/>
        <end position="2790"/>
    </location>
</feature>
<dbReference type="SUPFAM" id="SSF50891">
    <property type="entry name" value="Cyclophilin-like"/>
    <property type="match status" value="1"/>
</dbReference>
<dbReference type="Gene3D" id="2.40.100.10">
    <property type="entry name" value="Cyclophilin-like"/>
    <property type="match status" value="1"/>
</dbReference>
<keyword evidence="8" id="KW-0808">Transferase</keyword>
<feature type="domain" description="RanBD1" evidence="31">
    <location>
        <begin position="1145"/>
        <end position="1281"/>
    </location>
</feature>
<dbReference type="Proteomes" id="UP001230051">
    <property type="component" value="Unassembled WGS sequence"/>
</dbReference>
<dbReference type="Pfam" id="PF00160">
    <property type="entry name" value="Pro_isomerase"/>
    <property type="match status" value="1"/>
</dbReference>
<feature type="domain" description="RanBD1" evidence="31">
    <location>
        <begin position="2883"/>
        <end position="3018"/>
    </location>
</feature>
<feature type="compositionally biased region" description="Low complexity" evidence="29">
    <location>
        <begin position="2415"/>
        <end position="2434"/>
    </location>
</feature>
<dbReference type="InterPro" id="IPR029000">
    <property type="entry name" value="Cyclophilin-like_dom_sf"/>
</dbReference>
<keyword evidence="19" id="KW-0906">Nuclear pore complex</keyword>
<evidence type="ECO:0000313" key="34">
    <source>
        <dbReference type="Proteomes" id="UP001230051"/>
    </source>
</evidence>
<dbReference type="InterPro" id="IPR022011">
    <property type="entry name" value="IR1-M"/>
</dbReference>
<dbReference type="SMART" id="SM00547">
    <property type="entry name" value="ZnF_RBZ"/>
    <property type="match status" value="6"/>
</dbReference>
<dbReference type="PROSITE" id="PS01358">
    <property type="entry name" value="ZF_RANBP2_1"/>
    <property type="match status" value="6"/>
</dbReference>
<evidence type="ECO:0000256" key="17">
    <source>
        <dbReference type="ARBA" id="ARBA00022927"/>
    </source>
</evidence>
<reference evidence="33" key="1">
    <citation type="submission" date="2022-02" db="EMBL/GenBank/DDBJ databases">
        <title>Atlantic sturgeon de novo genome assembly.</title>
        <authorList>
            <person name="Stock M."/>
            <person name="Klopp C."/>
            <person name="Guiguen Y."/>
            <person name="Cabau C."/>
            <person name="Parinello H."/>
            <person name="Santidrian Yebra-Pimentel E."/>
            <person name="Kuhl H."/>
            <person name="Dirks R.P."/>
            <person name="Guessner J."/>
            <person name="Wuertz S."/>
            <person name="Du K."/>
            <person name="Schartl M."/>
        </authorList>
    </citation>
    <scope>NUCLEOTIDE SEQUENCE</scope>
    <source>
        <strain evidence="33">STURGEONOMICS-FGT-2020</strain>
        <tissue evidence="33">Whole blood</tissue>
    </source>
</reference>
<keyword evidence="9" id="KW-0479">Metal-binding</keyword>
<dbReference type="InterPro" id="IPR011993">
    <property type="entry name" value="PH-like_dom_sf"/>
</dbReference>
<keyword evidence="4" id="KW-0813">Transport</keyword>
<evidence type="ECO:0000256" key="6">
    <source>
        <dbReference type="ARBA" id="ARBA00022499"/>
    </source>
</evidence>
<feature type="region of interest" description="Disordered" evidence="29">
    <location>
        <begin position="983"/>
        <end position="1010"/>
    </location>
</feature>
<comment type="subcellular location">
    <subcellularLocation>
        <location evidence="1">Nucleus membrane</location>
    </subcellularLocation>
    <subcellularLocation>
        <location evidence="2">Nucleus</location>
        <location evidence="2">Nuclear pore complex</location>
    </subcellularLocation>
</comment>
<dbReference type="SUPFAM" id="SSF48452">
    <property type="entry name" value="TPR-like"/>
    <property type="match status" value="1"/>
</dbReference>
<dbReference type="Gene3D" id="4.10.1060.10">
    <property type="entry name" value="Zinc finger, RanBP2-type"/>
    <property type="match status" value="6"/>
</dbReference>
<evidence type="ECO:0000256" key="21">
    <source>
        <dbReference type="ARBA" id="ARBA00023157"/>
    </source>
</evidence>
<dbReference type="GO" id="GO:0006457">
    <property type="term" value="P:protein folding"/>
    <property type="evidence" value="ECO:0007669"/>
    <property type="project" value="InterPro"/>
</dbReference>
<dbReference type="PROSITE" id="PS50072">
    <property type="entry name" value="CSA_PPIASE_2"/>
    <property type="match status" value="1"/>
</dbReference>
<feature type="domain" description="RanBP2-type" evidence="32">
    <location>
        <begin position="1642"/>
        <end position="1671"/>
    </location>
</feature>
<dbReference type="Gene3D" id="2.30.29.30">
    <property type="entry name" value="Pleckstrin-homology domain (PH domain)/Phosphotyrosine-binding domain (PTB)"/>
    <property type="match status" value="4"/>
</dbReference>
<feature type="region of interest" description="Disordered" evidence="29">
    <location>
        <begin position="2737"/>
        <end position="2813"/>
    </location>
</feature>
<dbReference type="PROSITE" id="PS50199">
    <property type="entry name" value="ZF_RANBP2_2"/>
    <property type="match status" value="6"/>
</dbReference>
<evidence type="ECO:0000256" key="15">
    <source>
        <dbReference type="ARBA" id="ARBA00022843"/>
    </source>
</evidence>
<keyword evidence="16" id="KW-0694">RNA-binding</keyword>
<dbReference type="Pfam" id="PF00638">
    <property type="entry name" value="Ran_BP1"/>
    <property type="match status" value="4"/>
</dbReference>
<feature type="repeat" description="TPR" evidence="27">
    <location>
        <begin position="60"/>
        <end position="93"/>
    </location>
</feature>
<dbReference type="GO" id="GO:0003755">
    <property type="term" value="F:peptidyl-prolyl cis-trans isomerase activity"/>
    <property type="evidence" value="ECO:0007669"/>
    <property type="project" value="InterPro"/>
</dbReference>
<keyword evidence="27" id="KW-0802">TPR repeat</keyword>
<dbReference type="EMBL" id="JAGXEW010000009">
    <property type="protein sequence ID" value="KAK1167845.1"/>
    <property type="molecule type" value="Genomic_DNA"/>
</dbReference>
<feature type="compositionally biased region" description="Basic and acidic residues" evidence="29">
    <location>
        <begin position="1121"/>
        <end position="1135"/>
    </location>
</feature>
<dbReference type="PRINTS" id="PR00153">
    <property type="entry name" value="CSAPPISMRASE"/>
</dbReference>
<evidence type="ECO:0000256" key="28">
    <source>
        <dbReference type="SAM" id="Coils"/>
    </source>
</evidence>
<keyword evidence="12" id="KW-0833">Ubl conjugation pathway</keyword>
<keyword evidence="5" id="KW-0488">Methylation</keyword>
<dbReference type="InterPro" id="IPR019734">
    <property type="entry name" value="TPR_rpt"/>
</dbReference>
<feature type="compositionally biased region" description="Basic and acidic residues" evidence="29">
    <location>
        <begin position="2636"/>
        <end position="2647"/>
    </location>
</feature>
<dbReference type="PROSITE" id="PS50196">
    <property type="entry name" value="RANBD1"/>
    <property type="match status" value="4"/>
</dbReference>
<feature type="coiled-coil region" evidence="28">
    <location>
        <begin position="818"/>
        <end position="845"/>
    </location>
</feature>
<dbReference type="Pfam" id="PF00641">
    <property type="entry name" value="Zn_ribbon_RanBP"/>
    <property type="match status" value="6"/>
</dbReference>
<evidence type="ECO:0000256" key="7">
    <source>
        <dbReference type="ARBA" id="ARBA00022553"/>
    </source>
</evidence>
<evidence type="ECO:0000256" key="23">
    <source>
        <dbReference type="ARBA" id="ARBA00061164"/>
    </source>
</evidence>
<evidence type="ECO:0000256" key="18">
    <source>
        <dbReference type="ARBA" id="ARBA00022990"/>
    </source>
</evidence>
<feature type="compositionally biased region" description="Acidic residues" evidence="29">
    <location>
        <begin position="2225"/>
        <end position="2237"/>
    </location>
</feature>
<feature type="domain" description="RanBP2-type" evidence="32">
    <location>
        <begin position="1514"/>
        <end position="1543"/>
    </location>
</feature>
<evidence type="ECO:0000256" key="11">
    <source>
        <dbReference type="ARBA" id="ARBA00022771"/>
    </source>
</evidence>
<evidence type="ECO:0000256" key="8">
    <source>
        <dbReference type="ARBA" id="ARBA00022679"/>
    </source>
</evidence>
<keyword evidence="17" id="KW-0653">Protein transport</keyword>
<dbReference type="GO" id="GO:0006607">
    <property type="term" value="P:NLS-bearing protein import into nucleus"/>
    <property type="evidence" value="ECO:0007669"/>
    <property type="project" value="TreeGrafter"/>
</dbReference>
<evidence type="ECO:0000256" key="16">
    <source>
        <dbReference type="ARBA" id="ARBA00022884"/>
    </source>
</evidence>
<feature type="compositionally biased region" description="Basic and acidic residues" evidence="29">
    <location>
        <begin position="2791"/>
        <end position="2805"/>
    </location>
</feature>
<dbReference type="FunFam" id="4.10.1060.10:FF:000003">
    <property type="entry name" value="E3 SUMO-protein ligase RanBP2"/>
    <property type="match status" value="5"/>
</dbReference>
<keyword evidence="11 26" id="KW-0863">Zinc-finger</keyword>
<dbReference type="FunFam" id="1.25.40.10:FF:000114">
    <property type="entry name" value="E3 SUMO-protein ligase RanBP2 isoform X1"/>
    <property type="match status" value="1"/>
</dbReference>
<keyword evidence="6" id="KW-1017">Isopeptide bond</keyword>
<dbReference type="PANTHER" id="PTHR23138">
    <property type="entry name" value="RAN BINDING PROTEIN"/>
    <property type="match status" value="1"/>
</dbReference>
<evidence type="ECO:0000256" key="1">
    <source>
        <dbReference type="ARBA" id="ARBA00004126"/>
    </source>
</evidence>
<dbReference type="InterPro" id="IPR002130">
    <property type="entry name" value="Cyclophilin-type_PPIase_dom"/>
</dbReference>
<feature type="region of interest" description="Disordered" evidence="29">
    <location>
        <begin position="790"/>
        <end position="817"/>
    </location>
</feature>
<feature type="region of interest" description="Disordered" evidence="29">
    <location>
        <begin position="1851"/>
        <end position="1874"/>
    </location>
</feature>
<evidence type="ECO:0000259" key="31">
    <source>
        <dbReference type="PROSITE" id="PS50196"/>
    </source>
</evidence>
<evidence type="ECO:0000256" key="14">
    <source>
        <dbReference type="ARBA" id="ARBA00022833"/>
    </source>
</evidence>
<proteinExistence type="inferred from homology"/>
<dbReference type="SUPFAM" id="SSF90209">
    <property type="entry name" value="Ran binding protein zinc finger-like"/>
    <property type="match status" value="6"/>
</dbReference>
<dbReference type="CDD" id="cd13177">
    <property type="entry name" value="RanBD2_RanBP2-like"/>
    <property type="match status" value="1"/>
</dbReference>
<feature type="region of interest" description="Disordered" evidence="29">
    <location>
        <begin position="2477"/>
        <end position="2523"/>
    </location>
</feature>
<dbReference type="SMART" id="SM00160">
    <property type="entry name" value="RanBD"/>
    <property type="match status" value="4"/>
</dbReference>
<feature type="domain" description="RanBP2-type" evidence="32">
    <location>
        <begin position="1578"/>
        <end position="1607"/>
    </location>
</feature>
<protein>
    <recommendedName>
        <fullName evidence="24">E3 SUMO-protein ligase RanBP2</fullName>
    </recommendedName>
    <alternativeName>
        <fullName evidence="25">Ran-binding protein 2</fullName>
    </alternativeName>
</protein>
<feature type="domain" description="RanBD1" evidence="31">
    <location>
        <begin position="2241"/>
        <end position="2377"/>
    </location>
</feature>
<dbReference type="FunFam" id="2.30.29.30:FF:000018">
    <property type="entry name" value="E3 SUMO-protein ligase RanBP2"/>
    <property type="match status" value="4"/>
</dbReference>
<comment type="similarity">
    <text evidence="23">Belongs to the RanBP2 E3 ligase family.</text>
</comment>
<dbReference type="SUPFAM" id="SSF50729">
    <property type="entry name" value="PH domain-like"/>
    <property type="match status" value="4"/>
</dbReference>
<evidence type="ECO:0000256" key="2">
    <source>
        <dbReference type="ARBA" id="ARBA00004567"/>
    </source>
</evidence>
<dbReference type="PANTHER" id="PTHR23138:SF87">
    <property type="entry name" value="E3 SUMO-PROTEIN LIGASE RANBP2"/>
    <property type="match status" value="1"/>
</dbReference>
<gene>
    <name evidence="33" type="ORF">AOXY_G10626</name>
</gene>
<feature type="region of interest" description="Disordered" evidence="29">
    <location>
        <begin position="2211"/>
        <end position="2238"/>
    </location>
</feature>
<keyword evidence="18" id="KW-0007">Acetylation</keyword>
<keyword evidence="10" id="KW-0677">Repeat</keyword>
<sequence length="3196" mass="354468">MRRNKAEVDRYIASVQNSSPSTKEKPLKGFFFAKLYFEAKEYELAKRHISAYLTVQERDPKAHKFLGQLYEKEESIEKAVGCYKRSVELNPAQKDLVLKIAELLCNKEERDGRAEYWVERAAKLFPGSPAVYNLKEKLLSVKGQQGWNELFDLLQSELHARPGDVHVNIKLVNLYRSDKRLDEAVRHCLNAEKKGAMRHSLDWYTCVVQTLKEYFGSTGISECDKTIWRTMQKELLLAHSNLVRLTLSAKDVHHGRMALQSFDHAMQSVKNLVTGTTDDLSVAFIEMRGHLYLHAGSLLLKMAEQSELQWRAVTDLASLCYLIAYQVPRPKMKSIKRDETSQELMDFLACDRQSHSGHMLYNLSHDKEDFFKEVVEAFANSSGQDSLFETLFGSQAVAEPSFIGNDNIRNVAVQPPDLGELARCDNGSVPLHSGNLQHLTWLGLQWALMDRKPSLRDWLKQLFPRLPQETSKLETNAPESICLLDLEVFLCGVVFTSLAQLQEKSKISYNEQSFEPRCFPLPIVKLLCTDRQRNWWDAVYNLIHKKALPGTSAKLRLLVQQEMNTLRAGEKHGLQPALTIRWAQHLQETGSGLNSFYDQKEYIGRSVHYWKMALPMLESIKKRRSIPEPIDPLFMHFHSKDIQIAEVNNYEEDAQIAFATLCEVEGNTDDAIAAFETINTVVSFWHLARIFQRRAEEIGDSIIEGQEMNKMSLRKSRKYLSKILDGFNANAAEIEKLPVSIDELGELMNDVNQQLGESGEVMDMEEEEEVNGTNTSPCHIADPISRTQVTFSTPAPTKNITSPSKSHKFSPKTPPHWAEDQKSLLQMLCQQVEALKNEVHDLKANTSGSVASPHHRLYGDSFIADALPNSFPAAQSFHGAPLTVSTTGPSVYYNQSPSYNSQYLLRTAANVTPTKAPVFGINRLAPQQHMYAYQQQPTHTPPLQTSSACMYSQDVYAAQLRFESPATSLLSPYSEEYYNHTVPQASTNPPLPEPGYFTKPSVGNQVSKPSEGKTVEFGKISFGQQVPAEAPKVRHASESLLGLLTSDMPARSEGHLAPKAPVQDPVPSQVGLFSFSSKNTSGYSFADLSMQSQNKPNLFGKVEQPFSFTNANKPGFVVESTRQEEKGAESDHESTHEEEDEDGPHFEPIVPLPEKVDVKTGEEDEEEMFCNRAKLFRFETETKEWKERGIGNIKILRHRTSGKVRLLMRREQVLKICANHYIKPDMNLNPNAGSDKSWVWYAIDYADEMPKPEQLAIRFKSAEEAALFKVKFEEAQRLVPKSPLKQDDKPGNEIPKRNTTSRPAARDSGFGAQFVKKEGEWDCSVCVVRNSAAAMLCAACQSPNPNAKSQPAVKGGSEASKGFTVPSPAPVTFSFGFGKESTKESGITGFGTQFANVQAPSTFKFGTGSDSCTVSAPAVSKFTFSLGNEKGKSTTKGGFGEQFTKKEGEWGCDICSGKNYATAGKCICCQTPKPSCKNAAVAPGGLGPSAFEIGVKADMKKTAEQGFGAQFTKKTGQWDCDVCLVRNEAAVMKCVSCQTPCKTSLSSIQAASTFPFNISSETSQTPSKNDLSALFGKKDGQWDCDVCLVRNEAAVTKCVSCQTPCKTSLSSIQAASTFPFNISSETSQTPSKNDLSALFGKKDGQWDCDVCLVRNEAAVTKCVSCQTPCKTSLSSIQAASTFPFNICSETSQTPSKNDLSALFGKKDGQWDCDMCLVRNETASATCVSCQTPKPNAKGTAQATQSSFSFSFSGQPAPSHLSGTGFKANFGTSNSFKFGHTEEKSSALSFKFKAPPSQTENKPTSGGGFMFSMPVPAGGFKFGTQESSKQTDPGENAMPMGGSAAMSLKNFAEQQREKEKATESSSTTVVEENPLFTGKPNTFTFADLAEMSGGDGIQLGQKDPDFKGFSRAGEPLFTGLKADQKGNNSLEQQEEDDIYKTDENDDIQFEPVVPLPEKVDLVTGEEDEDALYSQRVKLFRFDLDIGQWKERGVGTLKLLKNKTNGRLRVLMRREQVLKVCANHWITTTMNLKPLSGSDRAWMWLANDFSDGDAKLEQLAAKFKMPELAEEFKLKFEECQRLLLDIPLQTPHKLVDSGRTAHLIQKAEEMKSGLKDLKSFLTDDKAKLQKKDSNLTTANNASGLIIKPHAESTGPTLEWDNYDLREDALDDSVDTSVYASPLASSPGQKSLFRFGESTAGFNFNFQPILSPAKSPSKLNQSRVSVGTDEDSEVTQEEEKDGQYFEPVVPLPDLVDISTGEENELVVFSHRAKLYRYDKDLSQWKERGIGDLKILQNYDNKRVRVVMRRDQVLKLCANHWVTADMKLEPMKGAERAWVWSAFDFTEGEGKMELLAVRFKQQEVANSFKENFDNANKAQEKEILVIPASSKDITPRQSPCGKGAVAMLEEIIRPQTDLPSQNSPSPSAAPNAAMTPSSETPTKAVVLPPKFVFGSESLKNIFTSSASSGSTTASKELFGFSSKDKAGSNQSVTRKTPDNGLENGKATSLPSSTAAPSLVASPPGQMTSIFKMPERGLDFRLFKDNPMAFWTCTSTTQFKTEGIDPGSGDLQILFERTPTLKQKALAEKLQLPPTFFCYKNNPGYISDDEEDDEEFEMAVRKLNGKLYPDDAKSRRTKTGKIKERKESKEVRGAGTFSTVMDHCQHQTITEVPATAMEFKLTPQEDRQSECIIVWEKKPTPEEKAKAVSLKLPPTFFCGVSSDTEGDKEEVEDFKAEIRKVKEAQETEEQGVSTLADAVSSSGDAKLPAEPAQPSQTEPDSTSEVTQTVPPSSSTDDNKPIDLSTKKENEPDSTSQGGAISFRFATSSESSFSDLAKNSGDFAFGKQGNFSWANAGATVFRGSAAIRTGERDESSDDEDAANNDDDINFEPIVSLPEVEVKSGEEDEEILFKERTKLYRWDRDVSQWKERGVGDIKILYHPQKRYYRVLMRREQVFKVCANHTISEAMELKPMNTSTNALVWTAADYADGDGKIEQLAARFKTAELAETFKKKFEECQHQMTQLDAGQVSRVMELSMESNPIVYFDISLDDEPIGRITMELFSHIVRKTAENFRALCTGERGFGFRNSIFHRIIPDFVCQGGDITKQDGTGGRSIYGDKFEDENFDVRHTGPGLLSMANSGRDTNNSQFFITLKKAEHLDFKHVAFGFVKDGMEVVKKMGTLGAKTGKPSKKIVIVNCGQI</sequence>
<accession>A0AAD8DEL1</accession>
<dbReference type="InterPro" id="IPR020892">
    <property type="entry name" value="Cyclophilin-type_PPIase_CS"/>
</dbReference>
<evidence type="ECO:0000256" key="27">
    <source>
        <dbReference type="PROSITE-ProRule" id="PRU00339"/>
    </source>
</evidence>
<feature type="compositionally biased region" description="Basic and acidic residues" evidence="29">
    <location>
        <begin position="1284"/>
        <end position="1296"/>
    </location>
</feature>
<keyword evidence="21" id="KW-1015">Disulfide bond</keyword>
<feature type="compositionally biased region" description="Low complexity" evidence="29">
    <location>
        <begin position="2502"/>
        <end position="2519"/>
    </location>
</feature>
<evidence type="ECO:0000256" key="4">
    <source>
        <dbReference type="ARBA" id="ARBA00022448"/>
    </source>
</evidence>
<dbReference type="InterPro" id="IPR000156">
    <property type="entry name" value="Ran_bind_dom"/>
</dbReference>
<evidence type="ECO:0000256" key="26">
    <source>
        <dbReference type="PROSITE-ProRule" id="PRU00322"/>
    </source>
</evidence>
<dbReference type="GO" id="GO:0051028">
    <property type="term" value="P:mRNA transport"/>
    <property type="evidence" value="ECO:0007669"/>
    <property type="project" value="UniProtKB-KW"/>
</dbReference>
<keyword evidence="22" id="KW-0539">Nucleus</keyword>
<feature type="domain" description="RanBP2-type" evidence="32">
    <location>
        <begin position="1706"/>
        <end position="1735"/>
    </location>
</feature>
<feature type="domain" description="RanBP2-type" evidence="32">
    <location>
        <begin position="1446"/>
        <end position="1475"/>
    </location>
</feature>
<organism evidence="33 34">
    <name type="scientific">Acipenser oxyrinchus oxyrinchus</name>
    <dbReference type="NCBI Taxonomy" id="40147"/>
    <lineage>
        <taxon>Eukaryota</taxon>
        <taxon>Metazoa</taxon>
        <taxon>Chordata</taxon>
        <taxon>Craniata</taxon>
        <taxon>Vertebrata</taxon>
        <taxon>Euteleostomi</taxon>
        <taxon>Actinopterygii</taxon>
        <taxon>Chondrostei</taxon>
        <taxon>Acipenseriformes</taxon>
        <taxon>Acipenseridae</taxon>
        <taxon>Acipenser</taxon>
    </lineage>
</organism>
<evidence type="ECO:0000256" key="12">
    <source>
        <dbReference type="ARBA" id="ARBA00022786"/>
    </source>
</evidence>
<dbReference type="GO" id="GO:0005096">
    <property type="term" value="F:GTPase activator activity"/>
    <property type="evidence" value="ECO:0007669"/>
    <property type="project" value="TreeGrafter"/>
</dbReference>
<feature type="compositionally biased region" description="Polar residues" evidence="29">
    <location>
        <begin position="790"/>
        <end position="804"/>
    </location>
</feature>
<evidence type="ECO:0000256" key="5">
    <source>
        <dbReference type="ARBA" id="ARBA00022481"/>
    </source>
</evidence>